<keyword evidence="9 16" id="KW-0547">Nucleotide-binding</keyword>
<dbReference type="InterPro" id="IPR043129">
    <property type="entry name" value="ATPase_NBD"/>
</dbReference>
<dbReference type="Gene3D" id="3.30.420.40">
    <property type="match status" value="2"/>
</dbReference>
<dbReference type="InterPro" id="IPR004619">
    <property type="entry name" value="Type_III_PanK"/>
</dbReference>
<dbReference type="STRING" id="314278.NB231_14493"/>
<dbReference type="GO" id="GO:0046872">
    <property type="term" value="F:metal ion binding"/>
    <property type="evidence" value="ECO:0007669"/>
    <property type="project" value="UniProtKB-KW"/>
</dbReference>
<sequence length="250" mass="25867">MKLLLDIGNSRIKWACAEGGRLVGAAAAAVLPHGGAVLEELLASWAVLQAPSGGVLGVSVAAPRIAREIDDWVERHWACHLQWLTTPRAGGGIQIAYPQPAALGADRWAAMVAARHRGCLPACVVDCGTAVTLDAVDGAGRHLGGVIVPGLGAMRRSLTERAHQLPAVGDGCIEALATDTPTGIRSGTLLGLAALIDGLVDRLAERSGLPLQPLLTGGDAALLLPWLTRRYEHAPNLTLEGLAVLAEEGI</sequence>
<keyword evidence="7 16" id="KW-0963">Cytoplasm</keyword>
<comment type="subcellular location">
    <subcellularLocation>
        <location evidence="3 16">Cytoplasm</location>
    </subcellularLocation>
</comment>
<evidence type="ECO:0000256" key="7">
    <source>
        <dbReference type="ARBA" id="ARBA00022490"/>
    </source>
</evidence>
<accession>A4BL49</accession>
<feature type="binding site" evidence="16">
    <location>
        <position position="97"/>
    </location>
    <ligand>
        <name>substrate</name>
    </ligand>
</feature>
<evidence type="ECO:0000313" key="18">
    <source>
        <dbReference type="Proteomes" id="UP000003374"/>
    </source>
</evidence>
<dbReference type="Proteomes" id="UP000003374">
    <property type="component" value="Unassembled WGS sequence"/>
</dbReference>
<name>A4BL49_9GAMM</name>
<evidence type="ECO:0000256" key="11">
    <source>
        <dbReference type="ARBA" id="ARBA00022840"/>
    </source>
</evidence>
<comment type="pathway">
    <text evidence="4 16">Cofactor biosynthesis; coenzyme A biosynthesis; CoA from (R)-pantothenate: step 1/5.</text>
</comment>
<dbReference type="GO" id="GO:0015937">
    <property type="term" value="P:coenzyme A biosynthetic process"/>
    <property type="evidence" value="ECO:0007669"/>
    <property type="project" value="UniProtKB-UniRule"/>
</dbReference>
<dbReference type="CDD" id="cd24015">
    <property type="entry name" value="ASKHA_NBD_PanK-III"/>
    <property type="match status" value="1"/>
</dbReference>
<keyword evidence="18" id="KW-1185">Reference proteome</keyword>
<dbReference type="GO" id="GO:0005737">
    <property type="term" value="C:cytoplasm"/>
    <property type="evidence" value="ECO:0007669"/>
    <property type="project" value="UniProtKB-SubCell"/>
</dbReference>
<keyword evidence="13 16" id="KW-0173">Coenzyme A biosynthesis</keyword>
<feature type="active site" description="Proton acceptor" evidence="16">
    <location>
        <position position="106"/>
    </location>
</feature>
<dbReference type="GO" id="GO:0005524">
    <property type="term" value="F:ATP binding"/>
    <property type="evidence" value="ECO:0007669"/>
    <property type="project" value="UniProtKB-UniRule"/>
</dbReference>
<evidence type="ECO:0000256" key="9">
    <source>
        <dbReference type="ARBA" id="ARBA00022741"/>
    </source>
</evidence>
<keyword evidence="16" id="KW-0479">Metal-binding</keyword>
<dbReference type="AlphaFoldDB" id="A4BL49"/>
<evidence type="ECO:0000256" key="16">
    <source>
        <dbReference type="HAMAP-Rule" id="MF_01274"/>
    </source>
</evidence>
<keyword evidence="12 16" id="KW-0630">Potassium</keyword>
<evidence type="ECO:0000256" key="12">
    <source>
        <dbReference type="ARBA" id="ARBA00022958"/>
    </source>
</evidence>
<evidence type="ECO:0000256" key="8">
    <source>
        <dbReference type="ARBA" id="ARBA00022679"/>
    </source>
</evidence>
<comment type="catalytic activity">
    <reaction evidence="1 16">
        <text>(R)-pantothenate + ATP = (R)-4'-phosphopantothenate + ADP + H(+)</text>
        <dbReference type="Rhea" id="RHEA:16373"/>
        <dbReference type="ChEBI" id="CHEBI:10986"/>
        <dbReference type="ChEBI" id="CHEBI:15378"/>
        <dbReference type="ChEBI" id="CHEBI:29032"/>
        <dbReference type="ChEBI" id="CHEBI:30616"/>
        <dbReference type="ChEBI" id="CHEBI:456216"/>
        <dbReference type="EC" id="2.7.1.33"/>
    </reaction>
</comment>
<comment type="similarity">
    <text evidence="14 16">Belongs to the type III pantothenate kinase family.</text>
</comment>
<dbReference type="EMBL" id="AAOF01000001">
    <property type="protein sequence ID" value="EAR23037.1"/>
    <property type="molecule type" value="Genomic_DNA"/>
</dbReference>
<comment type="caution">
    <text evidence="17">The sequence shown here is derived from an EMBL/GenBank/DDBJ whole genome shotgun (WGS) entry which is preliminary data.</text>
</comment>
<evidence type="ECO:0000256" key="13">
    <source>
        <dbReference type="ARBA" id="ARBA00022993"/>
    </source>
</evidence>
<dbReference type="GO" id="GO:0004594">
    <property type="term" value="F:pantothenate kinase activity"/>
    <property type="evidence" value="ECO:0007669"/>
    <property type="project" value="UniProtKB-UniRule"/>
</dbReference>
<feature type="binding site" evidence="16">
    <location>
        <position position="126"/>
    </location>
    <ligand>
        <name>K(+)</name>
        <dbReference type="ChEBI" id="CHEBI:29103"/>
    </ligand>
</feature>
<evidence type="ECO:0000256" key="4">
    <source>
        <dbReference type="ARBA" id="ARBA00005225"/>
    </source>
</evidence>
<dbReference type="SUPFAM" id="SSF53067">
    <property type="entry name" value="Actin-like ATPase domain"/>
    <property type="match status" value="2"/>
</dbReference>
<feature type="binding site" evidence="16">
    <location>
        <begin position="104"/>
        <end position="107"/>
    </location>
    <ligand>
        <name>substrate</name>
    </ligand>
</feature>
<evidence type="ECO:0000256" key="5">
    <source>
        <dbReference type="ARBA" id="ARBA00011738"/>
    </source>
</evidence>
<feature type="binding site" evidence="16">
    <location>
        <position position="180"/>
    </location>
    <ligand>
        <name>substrate</name>
    </ligand>
</feature>
<reference evidence="17 18" key="1">
    <citation type="submission" date="2006-02" db="EMBL/GenBank/DDBJ databases">
        <authorList>
            <person name="Waterbury J."/>
            <person name="Ferriera S."/>
            <person name="Johnson J."/>
            <person name="Kravitz S."/>
            <person name="Halpern A."/>
            <person name="Remington K."/>
            <person name="Beeson K."/>
            <person name="Tran B."/>
            <person name="Rogers Y.-H."/>
            <person name="Friedman R."/>
            <person name="Venter J.C."/>
        </authorList>
    </citation>
    <scope>NUCLEOTIDE SEQUENCE [LARGE SCALE GENOMIC DNA]</scope>
    <source>
        <strain evidence="17 18">Nb-231</strain>
    </source>
</reference>
<comment type="function">
    <text evidence="16">Catalyzes the phosphorylation of pantothenate (Pan), the first step in CoA biosynthesis.</text>
</comment>
<evidence type="ECO:0000256" key="10">
    <source>
        <dbReference type="ARBA" id="ARBA00022777"/>
    </source>
</evidence>
<evidence type="ECO:0000256" key="14">
    <source>
        <dbReference type="ARBA" id="ARBA00038036"/>
    </source>
</evidence>
<protein>
    <recommendedName>
        <fullName evidence="15 16">Type III pantothenate kinase</fullName>
        <ecNumber evidence="6 16">2.7.1.33</ecNumber>
    </recommendedName>
    <alternativeName>
        <fullName evidence="16">PanK-III</fullName>
    </alternativeName>
    <alternativeName>
        <fullName evidence="16">Pantothenic acid kinase</fullName>
    </alternativeName>
</protein>
<dbReference type="RefSeq" id="WP_005003880.1">
    <property type="nucleotide sequence ID" value="NZ_CH672427.1"/>
</dbReference>
<dbReference type="OrthoDB" id="9781305at2"/>
<dbReference type="EC" id="2.7.1.33" evidence="6 16"/>
<gene>
    <name evidence="16" type="primary">coaX</name>
    <name evidence="17" type="ORF">NB231_14493</name>
</gene>
<keyword evidence="10 16" id="KW-0418">Kinase</keyword>
<proteinExistence type="inferred from homology"/>
<dbReference type="eggNOG" id="COG1521">
    <property type="taxonomic scope" value="Bacteria"/>
</dbReference>
<organism evidence="17 18">
    <name type="scientific">Nitrococcus mobilis Nb-231</name>
    <dbReference type="NCBI Taxonomy" id="314278"/>
    <lineage>
        <taxon>Bacteria</taxon>
        <taxon>Pseudomonadati</taxon>
        <taxon>Pseudomonadota</taxon>
        <taxon>Gammaproteobacteria</taxon>
        <taxon>Chromatiales</taxon>
        <taxon>Ectothiorhodospiraceae</taxon>
        <taxon>Nitrococcus</taxon>
    </lineage>
</organism>
<dbReference type="HOGENOM" id="CLU_066627_0_0_6"/>
<comment type="cofactor">
    <cofactor evidence="2">
        <name>K(+)</name>
        <dbReference type="ChEBI" id="CHEBI:29103"/>
    </cofactor>
</comment>
<dbReference type="NCBIfam" id="TIGR00671">
    <property type="entry name" value="baf"/>
    <property type="match status" value="1"/>
</dbReference>
<feature type="binding site" evidence="16">
    <location>
        <begin position="6"/>
        <end position="13"/>
    </location>
    <ligand>
        <name>ATP</name>
        <dbReference type="ChEBI" id="CHEBI:30616"/>
    </ligand>
</feature>
<evidence type="ECO:0000256" key="3">
    <source>
        <dbReference type="ARBA" id="ARBA00004496"/>
    </source>
</evidence>
<dbReference type="UniPathway" id="UPA00241">
    <property type="reaction ID" value="UER00352"/>
</dbReference>
<dbReference type="PANTHER" id="PTHR34265:SF1">
    <property type="entry name" value="TYPE III PANTOTHENATE KINASE"/>
    <property type="match status" value="1"/>
</dbReference>
<keyword evidence="11 16" id="KW-0067">ATP-binding</keyword>
<keyword evidence="8 16" id="KW-0808">Transferase</keyword>
<evidence type="ECO:0000313" key="17">
    <source>
        <dbReference type="EMBL" id="EAR23037.1"/>
    </source>
</evidence>
<feature type="binding site" evidence="16">
    <location>
        <position position="129"/>
    </location>
    <ligand>
        <name>ATP</name>
        <dbReference type="ChEBI" id="CHEBI:30616"/>
    </ligand>
</feature>
<dbReference type="PANTHER" id="PTHR34265">
    <property type="entry name" value="TYPE III PANTOTHENATE KINASE"/>
    <property type="match status" value="1"/>
</dbReference>
<evidence type="ECO:0000256" key="15">
    <source>
        <dbReference type="ARBA" id="ARBA00040883"/>
    </source>
</evidence>
<dbReference type="Pfam" id="PF03309">
    <property type="entry name" value="Pan_kinase"/>
    <property type="match status" value="1"/>
</dbReference>
<dbReference type="HAMAP" id="MF_01274">
    <property type="entry name" value="Pantothen_kinase_3"/>
    <property type="match status" value="1"/>
</dbReference>
<comment type="subunit">
    <text evidence="5 16">Homodimer.</text>
</comment>
<comment type="cofactor">
    <cofactor evidence="16">
        <name>NH4(+)</name>
        <dbReference type="ChEBI" id="CHEBI:28938"/>
    </cofactor>
    <cofactor evidence="16">
        <name>K(+)</name>
        <dbReference type="ChEBI" id="CHEBI:29103"/>
    </cofactor>
    <text evidence="16">A monovalent cation. Ammonium or potassium.</text>
</comment>
<evidence type="ECO:0000256" key="1">
    <source>
        <dbReference type="ARBA" id="ARBA00001206"/>
    </source>
</evidence>
<evidence type="ECO:0000256" key="6">
    <source>
        <dbReference type="ARBA" id="ARBA00012102"/>
    </source>
</evidence>
<evidence type="ECO:0000256" key="2">
    <source>
        <dbReference type="ARBA" id="ARBA00001958"/>
    </source>
</evidence>